<proteinExistence type="predicted"/>
<dbReference type="AlphaFoldDB" id="A0A0M0K1P2"/>
<name>A0A0M0K1P2_9EUKA</name>
<accession>A0A0M0K1P2</accession>
<dbReference type="EMBL" id="JWZX01001684">
    <property type="protein sequence ID" value="KOO32801.1"/>
    <property type="molecule type" value="Genomic_DNA"/>
</dbReference>
<gene>
    <name evidence="1" type="ORF">Ctob_016674</name>
</gene>
<sequence>MCARHGGGLSAEQLVEREKQRALQAVLRAQQLEEKALGWGAPTADEKAEAAALYNGMDPRLWSPQFVILAHMIAPDVAAKLLHFNEALGTALTNGHAPRAAFSPKVQAAIVEIQRAVQRAILEAGERAFDGLLPLCYVENATPEEKRQRALHRGLLALLILYSPLRRRKKLGRSIEVLAIWRHVEMYINADPDAITPSGDLLTSTYHAGQHAAQREEHSKRGHGVGGYVAFIEQRRGCSPRDGGTRPGTNGSVNIMTGPFELCVRALDRVVGPPPAAGGLVLQTQFLAEGGDMVDELGDDHGETRDYPVDLIGGALFLGCVDLRPESAGGDPDWLLELVLRAPLLRKRISTSEAPKELEEEQMRVRAQPQAEEMLGFLRLDGESHKAYTSSVLDALGVPMDGTPAFCYDTVDYAAAMKQRPLGKFKP</sequence>
<comment type="caution">
    <text evidence="1">The sequence shown here is derived from an EMBL/GenBank/DDBJ whole genome shotgun (WGS) entry which is preliminary data.</text>
</comment>
<evidence type="ECO:0000313" key="2">
    <source>
        <dbReference type="Proteomes" id="UP000037460"/>
    </source>
</evidence>
<evidence type="ECO:0000313" key="1">
    <source>
        <dbReference type="EMBL" id="KOO32801.1"/>
    </source>
</evidence>
<dbReference type="Proteomes" id="UP000037460">
    <property type="component" value="Unassembled WGS sequence"/>
</dbReference>
<reference evidence="2" key="1">
    <citation type="journal article" date="2015" name="PLoS Genet.">
        <title>Genome Sequence and Transcriptome Analyses of Chrysochromulina tobin: Metabolic Tools for Enhanced Algal Fitness in the Prominent Order Prymnesiales (Haptophyceae).</title>
        <authorList>
            <person name="Hovde B.T."/>
            <person name="Deodato C.R."/>
            <person name="Hunsperger H.M."/>
            <person name="Ryken S.A."/>
            <person name="Yost W."/>
            <person name="Jha R.K."/>
            <person name="Patterson J."/>
            <person name="Monnat R.J. Jr."/>
            <person name="Barlow S.B."/>
            <person name="Starkenburg S.R."/>
            <person name="Cattolico R.A."/>
        </authorList>
    </citation>
    <scope>NUCLEOTIDE SEQUENCE</scope>
    <source>
        <strain evidence="2">CCMP291</strain>
    </source>
</reference>
<keyword evidence="2" id="KW-1185">Reference proteome</keyword>
<organism evidence="1 2">
    <name type="scientific">Chrysochromulina tobinii</name>
    <dbReference type="NCBI Taxonomy" id="1460289"/>
    <lineage>
        <taxon>Eukaryota</taxon>
        <taxon>Haptista</taxon>
        <taxon>Haptophyta</taxon>
        <taxon>Prymnesiophyceae</taxon>
        <taxon>Prymnesiales</taxon>
        <taxon>Chrysochromulinaceae</taxon>
        <taxon>Chrysochromulina</taxon>
    </lineage>
</organism>
<protein>
    <submittedName>
        <fullName evidence="1">Uncharacterized protein</fullName>
    </submittedName>
</protein>